<dbReference type="SUPFAM" id="SSF56112">
    <property type="entry name" value="Protein kinase-like (PK-like)"/>
    <property type="match status" value="1"/>
</dbReference>
<feature type="domain" description="Aminoglycoside phosphotransferase" evidence="1">
    <location>
        <begin position="81"/>
        <end position="295"/>
    </location>
</feature>
<dbReference type="PANTHER" id="PTHR21310">
    <property type="entry name" value="AMINOGLYCOSIDE PHOSPHOTRANSFERASE-RELATED-RELATED"/>
    <property type="match status" value="1"/>
</dbReference>
<dbReference type="EMBL" id="BAABJO010000012">
    <property type="protein sequence ID" value="GAA5124128.1"/>
    <property type="molecule type" value="Genomic_DNA"/>
</dbReference>
<sequence>MAWAFEQAMGLGHPAAGSLASGGLENPYRHRPLTNRLALMTDGDWRDGGFRQRRPSVETLAWVAASMGRGSRIVGYRRLTGGVCSAVHRVTVERRGKRTFVVLRQYPGGLGLQGALEKEIANLRVVAGSGLPVPNILATDVAGASTGGAPSLLMTRLPGHVDLNPAEPRSWMTRIAEIAVLLHSLDLPAKTFRPWTDSWIAPLDGFQVPVGAPQPAVWKEAFGVMAAPPPKDTAVFLHGDFLPVNILWSRGRITGLTDWNGIHRGSRAIDVGHCRRYLAALYSPEWSEQLRSLYESIAGVTLDPWWDLYALLHHDDSQPKWIRSQVAGRRPVHVPGMTSRVEIAIETALRRFG</sequence>
<evidence type="ECO:0000313" key="3">
    <source>
        <dbReference type="Proteomes" id="UP001500804"/>
    </source>
</evidence>
<keyword evidence="3" id="KW-1185">Reference proteome</keyword>
<evidence type="ECO:0000313" key="2">
    <source>
        <dbReference type="EMBL" id="GAA5124128.1"/>
    </source>
</evidence>
<name>A0ABP9NLT0_9PSEU</name>
<protein>
    <recommendedName>
        <fullName evidence="1">Aminoglycoside phosphotransferase domain-containing protein</fullName>
    </recommendedName>
</protein>
<evidence type="ECO:0000259" key="1">
    <source>
        <dbReference type="Pfam" id="PF01636"/>
    </source>
</evidence>
<proteinExistence type="predicted"/>
<dbReference type="Pfam" id="PF01636">
    <property type="entry name" value="APH"/>
    <property type="match status" value="1"/>
</dbReference>
<reference evidence="3" key="1">
    <citation type="journal article" date="2019" name="Int. J. Syst. Evol. Microbiol.">
        <title>The Global Catalogue of Microorganisms (GCM) 10K type strain sequencing project: providing services to taxonomists for standard genome sequencing and annotation.</title>
        <authorList>
            <consortium name="The Broad Institute Genomics Platform"/>
            <consortium name="The Broad Institute Genome Sequencing Center for Infectious Disease"/>
            <person name="Wu L."/>
            <person name="Ma J."/>
        </authorList>
    </citation>
    <scope>NUCLEOTIDE SEQUENCE [LARGE SCALE GENOMIC DNA]</scope>
    <source>
        <strain evidence="3">JCM 18302</strain>
    </source>
</reference>
<dbReference type="Proteomes" id="UP001500804">
    <property type="component" value="Unassembled WGS sequence"/>
</dbReference>
<comment type="caution">
    <text evidence="2">The sequence shown here is derived from an EMBL/GenBank/DDBJ whole genome shotgun (WGS) entry which is preliminary data.</text>
</comment>
<dbReference type="Gene3D" id="3.90.1200.10">
    <property type="match status" value="1"/>
</dbReference>
<dbReference type="InterPro" id="IPR002575">
    <property type="entry name" value="Aminoglycoside_PTrfase"/>
</dbReference>
<dbReference type="InterPro" id="IPR051678">
    <property type="entry name" value="AGP_Transferase"/>
</dbReference>
<dbReference type="InterPro" id="IPR011009">
    <property type="entry name" value="Kinase-like_dom_sf"/>
</dbReference>
<gene>
    <name evidence="2" type="ORF">GCM10023320_36860</name>
</gene>
<organism evidence="2 3">
    <name type="scientific">Pseudonocardia adelaidensis</name>
    <dbReference type="NCBI Taxonomy" id="648754"/>
    <lineage>
        <taxon>Bacteria</taxon>
        <taxon>Bacillati</taxon>
        <taxon>Actinomycetota</taxon>
        <taxon>Actinomycetes</taxon>
        <taxon>Pseudonocardiales</taxon>
        <taxon>Pseudonocardiaceae</taxon>
        <taxon>Pseudonocardia</taxon>
    </lineage>
</organism>
<accession>A0ABP9NLT0</accession>